<dbReference type="PANTHER" id="PTHR43877">
    <property type="entry name" value="AMINOALKYLPHOSPHONATE N-ACETYLTRANSFERASE-RELATED-RELATED"/>
    <property type="match status" value="1"/>
</dbReference>
<dbReference type="PANTHER" id="PTHR43877:SF2">
    <property type="entry name" value="AMINOALKYLPHOSPHONATE N-ACETYLTRANSFERASE-RELATED"/>
    <property type="match status" value="1"/>
</dbReference>
<dbReference type="CDD" id="cd04301">
    <property type="entry name" value="NAT_SF"/>
    <property type="match status" value="1"/>
</dbReference>
<feature type="domain" description="N-acetyltransferase" evidence="3">
    <location>
        <begin position="3"/>
        <end position="150"/>
    </location>
</feature>
<dbReference type="EMBL" id="CP048222">
    <property type="protein sequence ID" value="QHT67046.1"/>
    <property type="molecule type" value="Genomic_DNA"/>
</dbReference>
<evidence type="ECO:0000313" key="5">
    <source>
        <dbReference type="Proteomes" id="UP000480178"/>
    </source>
</evidence>
<keyword evidence="5" id="KW-1185">Reference proteome</keyword>
<accession>A0A6C0GGA8</accession>
<name>A0A6C0GGA8_9BACT</name>
<evidence type="ECO:0000256" key="2">
    <source>
        <dbReference type="ARBA" id="ARBA00023315"/>
    </source>
</evidence>
<dbReference type="InterPro" id="IPR050832">
    <property type="entry name" value="Bact_Acetyltransf"/>
</dbReference>
<evidence type="ECO:0000313" key="4">
    <source>
        <dbReference type="EMBL" id="QHT67046.1"/>
    </source>
</evidence>
<proteinExistence type="predicted"/>
<evidence type="ECO:0000259" key="3">
    <source>
        <dbReference type="PROSITE" id="PS51186"/>
    </source>
</evidence>
<dbReference type="RefSeq" id="WP_162443090.1">
    <property type="nucleotide sequence ID" value="NZ_CP048222.1"/>
</dbReference>
<dbReference type="GO" id="GO:0016747">
    <property type="term" value="F:acyltransferase activity, transferring groups other than amino-acyl groups"/>
    <property type="evidence" value="ECO:0007669"/>
    <property type="project" value="InterPro"/>
</dbReference>
<keyword evidence="2" id="KW-0012">Acyltransferase</keyword>
<sequence>MIKLIRTNSDNPDFVTLVRLLDADLAKRDGDEHSFYAQFNKIAKIKYAVVAYEGDKPMGCGAIKEFATDVMEVKRMYVSPEARNKGIATLILTELEKWAAELSYTKCVLETGKRQPEAIALYEKNGYRQIPNYGQYTGIENSVCFEKELTGKQQIQAIS</sequence>
<dbReference type="SUPFAM" id="SSF55729">
    <property type="entry name" value="Acyl-CoA N-acyltransferases (Nat)"/>
    <property type="match status" value="1"/>
</dbReference>
<dbReference type="Pfam" id="PF00583">
    <property type="entry name" value="Acetyltransf_1"/>
    <property type="match status" value="1"/>
</dbReference>
<keyword evidence="1 4" id="KW-0808">Transferase</keyword>
<dbReference type="PROSITE" id="PS51186">
    <property type="entry name" value="GNAT"/>
    <property type="match status" value="1"/>
</dbReference>
<protein>
    <submittedName>
        <fullName evidence="4">GNAT family N-acetyltransferase</fullName>
    </submittedName>
</protein>
<reference evidence="4 5" key="1">
    <citation type="submission" date="2020-01" db="EMBL/GenBank/DDBJ databases">
        <authorList>
            <person name="Kim M.K."/>
        </authorList>
    </citation>
    <scope>NUCLEOTIDE SEQUENCE [LARGE SCALE GENOMIC DNA]</scope>
    <source>
        <strain evidence="4 5">172606-1</strain>
    </source>
</reference>
<dbReference type="Proteomes" id="UP000480178">
    <property type="component" value="Chromosome"/>
</dbReference>
<organism evidence="4 5">
    <name type="scientific">Rhodocytophaga rosea</name>
    <dbReference type="NCBI Taxonomy" id="2704465"/>
    <lineage>
        <taxon>Bacteria</taxon>
        <taxon>Pseudomonadati</taxon>
        <taxon>Bacteroidota</taxon>
        <taxon>Cytophagia</taxon>
        <taxon>Cytophagales</taxon>
        <taxon>Rhodocytophagaceae</taxon>
        <taxon>Rhodocytophaga</taxon>
    </lineage>
</organism>
<dbReference type="KEGG" id="rhoz:GXP67_10505"/>
<dbReference type="Gene3D" id="3.40.630.30">
    <property type="match status" value="1"/>
</dbReference>
<gene>
    <name evidence="4" type="ORF">GXP67_10505</name>
</gene>
<dbReference type="InterPro" id="IPR016181">
    <property type="entry name" value="Acyl_CoA_acyltransferase"/>
</dbReference>
<evidence type="ECO:0000256" key="1">
    <source>
        <dbReference type="ARBA" id="ARBA00022679"/>
    </source>
</evidence>
<dbReference type="AlphaFoldDB" id="A0A6C0GGA8"/>
<dbReference type="InterPro" id="IPR000182">
    <property type="entry name" value="GNAT_dom"/>
</dbReference>